<name>A0ABD2KVD3_9BILA</name>
<evidence type="ECO:0000313" key="1">
    <source>
        <dbReference type="EMBL" id="KAL3106878.1"/>
    </source>
</evidence>
<proteinExistence type="predicted"/>
<comment type="caution">
    <text evidence="1">The sequence shown here is derived from an EMBL/GenBank/DDBJ whole genome shotgun (WGS) entry which is preliminary data.</text>
</comment>
<dbReference type="EMBL" id="JBICBT010000631">
    <property type="protein sequence ID" value="KAL3106878.1"/>
    <property type="molecule type" value="Genomic_DNA"/>
</dbReference>
<dbReference type="Proteomes" id="UP001620626">
    <property type="component" value="Unassembled WGS sequence"/>
</dbReference>
<sequence>MAPKFLFPNYGPISNYLCSFAIPSANSSPFAMRRRRTSIRFVPPFWLLFATFAPSFSVFSPQLSPELRCKIIEQRPIELSNFAIRLFAIFRYLFSCFLDL</sequence>
<reference evidence="1 2" key="1">
    <citation type="submission" date="2024-10" db="EMBL/GenBank/DDBJ databases">
        <authorList>
            <person name="Kim D."/>
        </authorList>
    </citation>
    <scope>NUCLEOTIDE SEQUENCE [LARGE SCALE GENOMIC DNA]</scope>
    <source>
        <strain evidence="1">BH-2024</strain>
    </source>
</reference>
<keyword evidence="2" id="KW-1185">Reference proteome</keyword>
<protein>
    <submittedName>
        <fullName evidence="1">Uncharacterized protein</fullName>
    </submittedName>
</protein>
<organism evidence="1 2">
    <name type="scientific">Heterodera trifolii</name>
    <dbReference type="NCBI Taxonomy" id="157864"/>
    <lineage>
        <taxon>Eukaryota</taxon>
        <taxon>Metazoa</taxon>
        <taxon>Ecdysozoa</taxon>
        <taxon>Nematoda</taxon>
        <taxon>Chromadorea</taxon>
        <taxon>Rhabditida</taxon>
        <taxon>Tylenchina</taxon>
        <taxon>Tylenchomorpha</taxon>
        <taxon>Tylenchoidea</taxon>
        <taxon>Heteroderidae</taxon>
        <taxon>Heteroderinae</taxon>
        <taxon>Heterodera</taxon>
    </lineage>
</organism>
<dbReference type="AlphaFoldDB" id="A0ABD2KVD3"/>
<evidence type="ECO:0000313" key="2">
    <source>
        <dbReference type="Proteomes" id="UP001620626"/>
    </source>
</evidence>
<accession>A0ABD2KVD3</accession>
<gene>
    <name evidence="1" type="ORF">niasHT_010793</name>
</gene>